<evidence type="ECO:0000313" key="2">
    <source>
        <dbReference type="EMBL" id="CAK0858895.1"/>
    </source>
</evidence>
<feature type="region of interest" description="Disordered" evidence="1">
    <location>
        <begin position="173"/>
        <end position="198"/>
    </location>
</feature>
<evidence type="ECO:0000313" key="3">
    <source>
        <dbReference type="Proteomes" id="UP001189429"/>
    </source>
</evidence>
<organism evidence="2 3">
    <name type="scientific">Prorocentrum cordatum</name>
    <dbReference type="NCBI Taxonomy" id="2364126"/>
    <lineage>
        <taxon>Eukaryota</taxon>
        <taxon>Sar</taxon>
        <taxon>Alveolata</taxon>
        <taxon>Dinophyceae</taxon>
        <taxon>Prorocentrales</taxon>
        <taxon>Prorocentraceae</taxon>
        <taxon>Prorocentrum</taxon>
    </lineage>
</organism>
<name>A0ABN9UGY6_9DINO</name>
<dbReference type="Proteomes" id="UP001189429">
    <property type="component" value="Unassembled WGS sequence"/>
</dbReference>
<sequence>MSLPCRHSEAIPRTTNSPYVGLRARSHIGASRGSWSAGLNENARKLFQGYRRQRECATYRYGDGFQPHTPMQRRRTAITRWRKRCTAAERVAGAATNRRRPSLPLSSVLLNEEASEQTPPPSPQPPPLTGGASWHQAFNVRKTDPVNLNFRRTPVGQSGTAARPSEIVLNPCRFKRRGEGGEEEEEEEEKEEEEEEECSNECGQAAAVHVMPTRTRVQLPTASYASRRNKKNVQCEGGGVKQHIQEKSRETNAHTR</sequence>
<protein>
    <submittedName>
        <fullName evidence="2">Uncharacterized protein</fullName>
    </submittedName>
</protein>
<keyword evidence="3" id="KW-1185">Reference proteome</keyword>
<feature type="region of interest" description="Disordered" evidence="1">
    <location>
        <begin position="112"/>
        <end position="133"/>
    </location>
</feature>
<feature type="compositionally biased region" description="Basic and acidic residues" evidence="1">
    <location>
        <begin position="243"/>
        <end position="256"/>
    </location>
</feature>
<proteinExistence type="predicted"/>
<accession>A0ABN9UGY6</accession>
<feature type="region of interest" description="Disordered" evidence="1">
    <location>
        <begin position="222"/>
        <end position="256"/>
    </location>
</feature>
<feature type="compositionally biased region" description="Pro residues" evidence="1">
    <location>
        <begin position="118"/>
        <end position="128"/>
    </location>
</feature>
<evidence type="ECO:0000256" key="1">
    <source>
        <dbReference type="SAM" id="MobiDB-lite"/>
    </source>
</evidence>
<reference evidence="2" key="1">
    <citation type="submission" date="2023-10" db="EMBL/GenBank/DDBJ databases">
        <authorList>
            <person name="Chen Y."/>
            <person name="Shah S."/>
            <person name="Dougan E. K."/>
            <person name="Thang M."/>
            <person name="Chan C."/>
        </authorList>
    </citation>
    <scope>NUCLEOTIDE SEQUENCE [LARGE SCALE GENOMIC DNA]</scope>
</reference>
<gene>
    <name evidence="2" type="ORF">PCOR1329_LOCUS48458</name>
</gene>
<feature type="compositionally biased region" description="Acidic residues" evidence="1">
    <location>
        <begin position="181"/>
        <end position="198"/>
    </location>
</feature>
<comment type="caution">
    <text evidence="2">The sequence shown here is derived from an EMBL/GenBank/DDBJ whole genome shotgun (WGS) entry which is preliminary data.</text>
</comment>
<dbReference type="EMBL" id="CAUYUJ010015850">
    <property type="protein sequence ID" value="CAK0858895.1"/>
    <property type="molecule type" value="Genomic_DNA"/>
</dbReference>